<dbReference type="Gramene" id="Pp3c10_16330V3.1">
    <property type="protein sequence ID" value="Pp3c10_16330V3.1"/>
    <property type="gene ID" value="Pp3c10_16330"/>
</dbReference>
<dbReference type="RefSeq" id="XP_024386856.1">
    <property type="nucleotide sequence ID" value="XM_024531088.2"/>
</dbReference>
<keyword evidence="2" id="KW-0472">Membrane</keyword>
<sequence length="376" mass="41131">MAGDSSDITRPRPVLSKFEEKEPQCSSPITPLSFSKFSIDTEWGEMEDYDVIAGGPVCASPAMSSPGSYGFSSPTGLSQAWFDVRVIYVRITGCSPEEDPDSLTIRFPPRTIGVTLEVNGGWISPTEESCVVLRRDRVDSETAEATYVSTDNLRICGTICYEVVNKEEVIVSGTLEHVENCLELIHGSKECFSKKDDQAWAMECRCVAGNSGCFFNKSRQDFSASLLPPTMEVSMVGRHMNVPVFITQTVRLIARRKSSRVLTLDVIPETEELGKSHNGMILVDEPQLMTERSSYMDLDDNTSFMDVRGKVASSLGYGLDAGVYGVEGEDGQMTWFNAGVRVGVGIGLGMCLGAGIGIGLMVRTYQATTRTLRRVI</sequence>
<dbReference type="PANTHER" id="PTHR37244">
    <property type="entry name" value="NADP-SPECIFIC GLUTAMATE DEHYDROGENASE"/>
    <property type="match status" value="1"/>
</dbReference>
<dbReference type="GO" id="GO:0004617">
    <property type="term" value="F:phosphoglycerate dehydrogenase activity"/>
    <property type="evidence" value="ECO:0000318"/>
    <property type="project" value="GO_Central"/>
</dbReference>
<evidence type="ECO:0000313" key="5">
    <source>
        <dbReference type="Proteomes" id="UP000006727"/>
    </source>
</evidence>
<evidence type="ECO:0000256" key="1">
    <source>
        <dbReference type="SAM" id="MobiDB-lite"/>
    </source>
</evidence>
<feature type="region of interest" description="Disordered" evidence="1">
    <location>
        <begin position="1"/>
        <end position="27"/>
    </location>
</feature>
<feature type="transmembrane region" description="Helical" evidence="2">
    <location>
        <begin position="342"/>
        <end position="365"/>
    </location>
</feature>
<dbReference type="AlphaFoldDB" id="A0A2K1JZ98"/>
<reference evidence="4" key="3">
    <citation type="submission" date="2020-12" db="UniProtKB">
        <authorList>
            <consortium name="EnsemblPlants"/>
        </authorList>
    </citation>
    <scope>IDENTIFICATION</scope>
</reference>
<organism evidence="3">
    <name type="scientific">Physcomitrium patens</name>
    <name type="common">Spreading-leaved earth moss</name>
    <name type="synonym">Physcomitrella patens</name>
    <dbReference type="NCBI Taxonomy" id="3218"/>
    <lineage>
        <taxon>Eukaryota</taxon>
        <taxon>Viridiplantae</taxon>
        <taxon>Streptophyta</taxon>
        <taxon>Embryophyta</taxon>
        <taxon>Bryophyta</taxon>
        <taxon>Bryophytina</taxon>
        <taxon>Bryopsida</taxon>
        <taxon>Funariidae</taxon>
        <taxon>Funariales</taxon>
        <taxon>Funariaceae</taxon>
        <taxon>Physcomitrium</taxon>
    </lineage>
</organism>
<name>A0A2K1JZ98_PHYPA</name>
<accession>A0A2K1JZ98</accession>
<evidence type="ECO:0000313" key="4">
    <source>
        <dbReference type="EnsemblPlants" id="Pp3c10_16330V3.1"/>
    </source>
</evidence>
<evidence type="ECO:0000256" key="2">
    <source>
        <dbReference type="SAM" id="Phobius"/>
    </source>
</evidence>
<dbReference type="PaxDb" id="3218-PP1S145_57V6.1"/>
<dbReference type="PANTHER" id="PTHR37244:SF1">
    <property type="entry name" value="NADP-SPECIFIC GLUTAMATE DEHYDROGENASE"/>
    <property type="match status" value="1"/>
</dbReference>
<keyword evidence="2" id="KW-1133">Transmembrane helix</keyword>
<keyword evidence="2" id="KW-0812">Transmembrane</keyword>
<dbReference type="EMBL" id="ABEU02000010">
    <property type="protein sequence ID" value="PNR46847.1"/>
    <property type="molecule type" value="Genomic_DNA"/>
</dbReference>
<proteinExistence type="predicted"/>
<gene>
    <name evidence="4" type="primary">LOC112287743</name>
    <name evidence="3" type="ORF">PHYPA_013967</name>
</gene>
<reference evidence="3 5" key="2">
    <citation type="journal article" date="2018" name="Plant J.">
        <title>The Physcomitrella patens chromosome-scale assembly reveals moss genome structure and evolution.</title>
        <authorList>
            <person name="Lang D."/>
            <person name="Ullrich K.K."/>
            <person name="Murat F."/>
            <person name="Fuchs J."/>
            <person name="Jenkins J."/>
            <person name="Haas F.B."/>
            <person name="Piednoel M."/>
            <person name="Gundlach H."/>
            <person name="Van Bel M."/>
            <person name="Meyberg R."/>
            <person name="Vives C."/>
            <person name="Morata J."/>
            <person name="Symeonidi A."/>
            <person name="Hiss M."/>
            <person name="Muchero W."/>
            <person name="Kamisugi Y."/>
            <person name="Saleh O."/>
            <person name="Blanc G."/>
            <person name="Decker E.L."/>
            <person name="van Gessel N."/>
            <person name="Grimwood J."/>
            <person name="Hayes R.D."/>
            <person name="Graham S.W."/>
            <person name="Gunter L.E."/>
            <person name="McDaniel S.F."/>
            <person name="Hoernstein S.N.W."/>
            <person name="Larsson A."/>
            <person name="Li F.W."/>
            <person name="Perroud P.F."/>
            <person name="Phillips J."/>
            <person name="Ranjan P."/>
            <person name="Rokshar D.S."/>
            <person name="Rothfels C.J."/>
            <person name="Schneider L."/>
            <person name="Shu S."/>
            <person name="Stevenson D.W."/>
            <person name="Thummler F."/>
            <person name="Tillich M."/>
            <person name="Villarreal Aguilar J.C."/>
            <person name="Widiez T."/>
            <person name="Wong G.K."/>
            <person name="Wymore A."/>
            <person name="Zhang Y."/>
            <person name="Zimmer A.D."/>
            <person name="Quatrano R.S."/>
            <person name="Mayer K.F.X."/>
            <person name="Goodstein D."/>
            <person name="Casacuberta J.M."/>
            <person name="Vandepoele K."/>
            <person name="Reski R."/>
            <person name="Cuming A.C."/>
            <person name="Tuskan G.A."/>
            <person name="Maumus F."/>
            <person name="Salse J."/>
            <person name="Schmutz J."/>
            <person name="Rensing S.A."/>
        </authorList>
    </citation>
    <scope>NUCLEOTIDE SEQUENCE [LARGE SCALE GENOMIC DNA]</scope>
    <source>
        <strain evidence="4 5">cv. Gransden 2004</strain>
    </source>
</reference>
<dbReference type="EnsemblPlants" id="Pp3c10_16330V3.1">
    <property type="protein sequence ID" value="Pp3c10_16330V3.1"/>
    <property type="gene ID" value="Pp3c10_16330"/>
</dbReference>
<dbReference type="OMA" id="DMYTGED"/>
<dbReference type="Proteomes" id="UP000006727">
    <property type="component" value="Chromosome 10"/>
</dbReference>
<dbReference type="OrthoDB" id="2016101at2759"/>
<dbReference type="STRING" id="3218.A0A2K1JZ98"/>
<reference evidence="3 5" key="1">
    <citation type="journal article" date="2008" name="Science">
        <title>The Physcomitrella genome reveals evolutionary insights into the conquest of land by plants.</title>
        <authorList>
            <person name="Rensing S."/>
            <person name="Lang D."/>
            <person name="Zimmer A."/>
            <person name="Terry A."/>
            <person name="Salamov A."/>
            <person name="Shapiro H."/>
            <person name="Nishiyama T."/>
            <person name="Perroud P.-F."/>
            <person name="Lindquist E."/>
            <person name="Kamisugi Y."/>
            <person name="Tanahashi T."/>
            <person name="Sakakibara K."/>
            <person name="Fujita T."/>
            <person name="Oishi K."/>
            <person name="Shin-I T."/>
            <person name="Kuroki Y."/>
            <person name="Toyoda A."/>
            <person name="Suzuki Y."/>
            <person name="Hashimoto A."/>
            <person name="Yamaguchi K."/>
            <person name="Sugano A."/>
            <person name="Kohara Y."/>
            <person name="Fujiyama A."/>
            <person name="Anterola A."/>
            <person name="Aoki S."/>
            <person name="Ashton N."/>
            <person name="Barbazuk W.B."/>
            <person name="Barker E."/>
            <person name="Bennetzen J."/>
            <person name="Bezanilla M."/>
            <person name="Blankenship R."/>
            <person name="Cho S.H."/>
            <person name="Dutcher S."/>
            <person name="Estelle M."/>
            <person name="Fawcett J.A."/>
            <person name="Gundlach H."/>
            <person name="Hanada K."/>
            <person name="Heyl A."/>
            <person name="Hicks K.A."/>
            <person name="Hugh J."/>
            <person name="Lohr M."/>
            <person name="Mayer K."/>
            <person name="Melkozernov A."/>
            <person name="Murata T."/>
            <person name="Nelson D."/>
            <person name="Pils B."/>
            <person name="Prigge M."/>
            <person name="Reiss B."/>
            <person name="Renner T."/>
            <person name="Rombauts S."/>
            <person name="Rushton P."/>
            <person name="Sanderfoot A."/>
            <person name="Schween G."/>
            <person name="Shiu S.-H."/>
            <person name="Stueber K."/>
            <person name="Theodoulou F.L."/>
            <person name="Tu H."/>
            <person name="Van de Peer Y."/>
            <person name="Verrier P.J."/>
            <person name="Waters E."/>
            <person name="Wood A."/>
            <person name="Yang L."/>
            <person name="Cove D."/>
            <person name="Cuming A."/>
            <person name="Hasebe M."/>
            <person name="Lucas S."/>
            <person name="Mishler D.B."/>
            <person name="Reski R."/>
            <person name="Grigoriev I."/>
            <person name="Quatrano R.S."/>
            <person name="Boore J.L."/>
        </authorList>
    </citation>
    <scope>NUCLEOTIDE SEQUENCE [LARGE SCALE GENOMIC DNA]</scope>
    <source>
        <strain evidence="4 5">cv. Gransden 2004</strain>
    </source>
</reference>
<protein>
    <submittedName>
        <fullName evidence="3 4">Uncharacterized protein</fullName>
    </submittedName>
</protein>
<dbReference type="EnsemblPlants" id="Pp3c10_16330V3.2">
    <property type="protein sequence ID" value="Pp3c10_16330V3.2"/>
    <property type="gene ID" value="Pp3c10_16330"/>
</dbReference>
<dbReference type="Gramene" id="Pp3c10_16330V3.2">
    <property type="protein sequence ID" value="Pp3c10_16330V3.2"/>
    <property type="gene ID" value="Pp3c10_16330"/>
</dbReference>
<dbReference type="GeneID" id="112287743"/>
<evidence type="ECO:0000313" key="3">
    <source>
        <dbReference type="EMBL" id="PNR46847.1"/>
    </source>
</evidence>
<keyword evidence="5" id="KW-1185">Reference proteome</keyword>